<protein>
    <submittedName>
        <fullName evidence="1">FMN phosphatase YigB (HAD superfamily)</fullName>
    </submittedName>
</protein>
<accession>A0A852Z797</accession>
<dbReference type="Gene3D" id="3.40.50.1000">
    <property type="entry name" value="HAD superfamily/HAD-like"/>
    <property type="match status" value="1"/>
</dbReference>
<reference evidence="1 2" key="1">
    <citation type="submission" date="2020-07" db="EMBL/GenBank/DDBJ databases">
        <title>Genomic Encyclopedia of Type Strains, Phase III (KMG-III): the genomes of soil and plant-associated and newly described type strains.</title>
        <authorList>
            <person name="Whitman W."/>
        </authorList>
    </citation>
    <scope>NUCLEOTIDE SEQUENCE [LARGE SCALE GENOMIC DNA]</scope>
    <source>
        <strain evidence="1 2">CECT 8576</strain>
    </source>
</reference>
<evidence type="ECO:0000313" key="2">
    <source>
        <dbReference type="Proteomes" id="UP000548304"/>
    </source>
</evidence>
<dbReference type="Pfam" id="PF00702">
    <property type="entry name" value="Hydrolase"/>
    <property type="match status" value="1"/>
</dbReference>
<dbReference type="InterPro" id="IPR036412">
    <property type="entry name" value="HAD-like_sf"/>
</dbReference>
<dbReference type="RefSeq" id="WP_179535822.1">
    <property type="nucleotide sequence ID" value="NZ_JACBYW010000004.1"/>
</dbReference>
<dbReference type="PANTHER" id="PTHR43611:SF3">
    <property type="entry name" value="FLAVIN MONONUCLEOTIDE HYDROLASE 1, CHLOROPLATIC"/>
    <property type="match status" value="1"/>
</dbReference>
<organism evidence="1 2">
    <name type="scientific">Actinopolyspora biskrensis</name>
    <dbReference type="NCBI Taxonomy" id="1470178"/>
    <lineage>
        <taxon>Bacteria</taxon>
        <taxon>Bacillati</taxon>
        <taxon>Actinomycetota</taxon>
        <taxon>Actinomycetes</taxon>
        <taxon>Actinopolysporales</taxon>
        <taxon>Actinopolysporaceae</taxon>
        <taxon>Actinopolyspora</taxon>
    </lineage>
</organism>
<keyword evidence="2" id="KW-1185">Reference proteome</keyword>
<name>A0A852Z797_9ACTN</name>
<dbReference type="SUPFAM" id="SSF56784">
    <property type="entry name" value="HAD-like"/>
    <property type="match status" value="1"/>
</dbReference>
<proteinExistence type="predicted"/>
<dbReference type="NCBIfam" id="TIGR01509">
    <property type="entry name" value="HAD-SF-IA-v3"/>
    <property type="match status" value="1"/>
</dbReference>
<evidence type="ECO:0000313" key="1">
    <source>
        <dbReference type="EMBL" id="NYH79436.1"/>
    </source>
</evidence>
<dbReference type="PANTHER" id="PTHR43611">
    <property type="entry name" value="ALPHA-D-GLUCOSE 1-PHOSPHATE PHOSPHATASE"/>
    <property type="match status" value="1"/>
</dbReference>
<dbReference type="InterPro" id="IPR023214">
    <property type="entry name" value="HAD_sf"/>
</dbReference>
<dbReference type="Proteomes" id="UP000548304">
    <property type="component" value="Unassembled WGS sequence"/>
</dbReference>
<dbReference type="AlphaFoldDB" id="A0A852Z797"/>
<sequence length="145" mass="15231">MTETELAALIVDCGGVLDDPGWGAEGDGTPEGLSPLAHEVRRLRTSGVAVALLSNGDSVPEELARAGLFDSVVLSGEVGMSKPDPAVYRYTARLLGVPPRRCVFLDDLGGNVAAAVDTGMVGILHREVERTREELAVLFGLEESS</sequence>
<gene>
    <name evidence="1" type="ORF">FHR84_002770</name>
</gene>
<dbReference type="InterPro" id="IPR006439">
    <property type="entry name" value="HAD-SF_hydro_IA"/>
</dbReference>
<comment type="caution">
    <text evidence="1">The sequence shown here is derived from an EMBL/GenBank/DDBJ whole genome shotgun (WGS) entry which is preliminary data.</text>
</comment>
<dbReference type="EMBL" id="JACBYW010000004">
    <property type="protein sequence ID" value="NYH79436.1"/>
    <property type="molecule type" value="Genomic_DNA"/>
</dbReference>